<name>A0A1F4XT48_9BACT</name>
<dbReference type="InterPro" id="IPR000305">
    <property type="entry name" value="GIY-YIG_endonuc"/>
</dbReference>
<evidence type="ECO:0000259" key="2">
    <source>
        <dbReference type="PROSITE" id="PS50164"/>
    </source>
</evidence>
<evidence type="ECO:0000256" key="1">
    <source>
        <dbReference type="ARBA" id="ARBA00007435"/>
    </source>
</evidence>
<dbReference type="InterPro" id="IPR035901">
    <property type="entry name" value="GIY-YIG_endonuc_sf"/>
</dbReference>
<evidence type="ECO:0000313" key="4">
    <source>
        <dbReference type="Proteomes" id="UP000178091"/>
    </source>
</evidence>
<dbReference type="Proteomes" id="UP000178091">
    <property type="component" value="Unassembled WGS sequence"/>
</dbReference>
<dbReference type="AlphaFoldDB" id="A0A1F4XT48"/>
<dbReference type="EMBL" id="MEWW01000008">
    <property type="protein sequence ID" value="OGC84870.1"/>
    <property type="molecule type" value="Genomic_DNA"/>
</dbReference>
<dbReference type="Pfam" id="PF01541">
    <property type="entry name" value="GIY-YIG"/>
    <property type="match status" value="1"/>
</dbReference>
<comment type="similarity">
    <text evidence="1">Belongs to the UPF0213 family.</text>
</comment>
<dbReference type="InterPro" id="IPR050190">
    <property type="entry name" value="UPF0213_domain"/>
</dbReference>
<organism evidence="3 4">
    <name type="scientific">Candidatus Adlerbacteria bacterium RIFCSPHIGHO2_12_FULL_53_18</name>
    <dbReference type="NCBI Taxonomy" id="1797242"/>
    <lineage>
        <taxon>Bacteria</taxon>
        <taxon>Candidatus Adleribacteriota</taxon>
    </lineage>
</organism>
<feature type="domain" description="GIY-YIG" evidence="2">
    <location>
        <begin position="1"/>
        <end position="77"/>
    </location>
</feature>
<dbReference type="PANTHER" id="PTHR34477:SF1">
    <property type="entry name" value="UPF0213 PROTEIN YHBQ"/>
    <property type="match status" value="1"/>
</dbReference>
<dbReference type="SUPFAM" id="SSF82771">
    <property type="entry name" value="GIY-YIG endonuclease"/>
    <property type="match status" value="1"/>
</dbReference>
<accession>A0A1F4XT48</accession>
<proteinExistence type="inferred from homology"/>
<dbReference type="Gene3D" id="3.40.1440.10">
    <property type="entry name" value="GIY-YIG endonuclease"/>
    <property type="match status" value="1"/>
</dbReference>
<gene>
    <name evidence="3" type="ORF">A3F55_00090</name>
</gene>
<reference evidence="3 4" key="1">
    <citation type="journal article" date="2016" name="Nat. Commun.">
        <title>Thousands of microbial genomes shed light on interconnected biogeochemical processes in an aquifer system.</title>
        <authorList>
            <person name="Anantharaman K."/>
            <person name="Brown C.T."/>
            <person name="Hug L.A."/>
            <person name="Sharon I."/>
            <person name="Castelle C.J."/>
            <person name="Probst A.J."/>
            <person name="Thomas B.C."/>
            <person name="Singh A."/>
            <person name="Wilkins M.J."/>
            <person name="Karaoz U."/>
            <person name="Brodie E.L."/>
            <person name="Williams K.H."/>
            <person name="Hubbard S.S."/>
            <person name="Banfield J.F."/>
        </authorList>
    </citation>
    <scope>NUCLEOTIDE SEQUENCE [LARGE SCALE GENOMIC DNA]</scope>
</reference>
<dbReference type="CDD" id="cd10456">
    <property type="entry name" value="GIY-YIG_UPF0213"/>
    <property type="match status" value="1"/>
</dbReference>
<evidence type="ECO:0000313" key="3">
    <source>
        <dbReference type="EMBL" id="OGC84870.1"/>
    </source>
</evidence>
<dbReference type="PANTHER" id="PTHR34477">
    <property type="entry name" value="UPF0213 PROTEIN YHBQ"/>
    <property type="match status" value="1"/>
</dbReference>
<protein>
    <recommendedName>
        <fullName evidence="2">GIY-YIG domain-containing protein</fullName>
    </recommendedName>
</protein>
<comment type="caution">
    <text evidence="3">The sequence shown here is derived from an EMBL/GenBank/DDBJ whole genome shotgun (WGS) entry which is preliminary data.</text>
</comment>
<dbReference type="PROSITE" id="PS50164">
    <property type="entry name" value="GIY_YIG"/>
    <property type="match status" value="1"/>
</dbReference>
<sequence length="83" mass="9602">MYYLYVLKCADGTLYTGITMDLKKRVMEHNTSNVLGARYTRSRRPVYLVYSKEAGDESAAKSEEYRFKQLSRAAKLALLKLKK</sequence>